<comment type="caution">
    <text evidence="9">The sequence shown here is derived from an EMBL/GenBank/DDBJ whole genome shotgun (WGS) entry which is preliminary data.</text>
</comment>
<dbReference type="PANTHER" id="PTHR31326:SF1">
    <property type="entry name" value="PROTEIN CLT2, CHLOROPLASTIC"/>
    <property type="match status" value="1"/>
</dbReference>
<feature type="transmembrane region" description="Helical" evidence="8">
    <location>
        <begin position="302"/>
        <end position="323"/>
    </location>
</feature>
<proteinExistence type="inferred from homology"/>
<dbReference type="EMBL" id="JACVVK020000121">
    <property type="protein sequence ID" value="KAK7490961.1"/>
    <property type="molecule type" value="Genomic_DNA"/>
</dbReference>
<dbReference type="Pfam" id="PF08627">
    <property type="entry name" value="CRT-like"/>
    <property type="match status" value="1"/>
</dbReference>
<protein>
    <submittedName>
        <fullName evidence="9">Uncharacterized protein</fullName>
    </submittedName>
</protein>
<dbReference type="GO" id="GO:0016020">
    <property type="term" value="C:membrane"/>
    <property type="evidence" value="ECO:0007669"/>
    <property type="project" value="UniProtKB-SubCell"/>
</dbReference>
<evidence type="ECO:0000256" key="6">
    <source>
        <dbReference type="ARBA" id="ARBA00023136"/>
    </source>
</evidence>
<dbReference type="InterPro" id="IPR013936">
    <property type="entry name" value="CRT-like"/>
</dbReference>
<sequence>MADQYMKDESDPLLTNIQNTNTRSTDTDQPSVTVEMTPRPPTSALRVFGVAVTSVLMNVMMNVSLPIFAGTMEVVGGDTYVVLLYGAMTFPVVLAAMTLALKVTVDRSLSLKPTSAWRTFFLLGLCNTLNGVGVVFASPPDRTAPYLQGILATIQIPFTVFCRFLILRKGISVRRLFCTIAVLIGIFITIEPQIWSLPGSGSDSSSGGSAAAHVIWPMIFAVAFLPFAIFSVICERELKKGESQSLSFMTWTQVLQFLTILPLFWVDFIPFYGMAKNFKDFGHRMHRGFECNFSSAPDCRNLAFKGWIFILGYTLGGLFQFLLIKYAEGAVFAVVVQSLVTPLATLFWTFFKFDVPTDHFYWDPQFTETTAFTIGGLLIIVPAVILYNVFSKQEAAQPTESNKQEMS</sequence>
<evidence type="ECO:0000313" key="10">
    <source>
        <dbReference type="Proteomes" id="UP001519460"/>
    </source>
</evidence>
<keyword evidence="6 8" id="KW-0472">Membrane</keyword>
<keyword evidence="10" id="KW-1185">Reference proteome</keyword>
<evidence type="ECO:0000256" key="2">
    <source>
        <dbReference type="ARBA" id="ARBA00006690"/>
    </source>
</evidence>
<dbReference type="AlphaFoldDB" id="A0ABD0KUL3"/>
<evidence type="ECO:0000256" key="4">
    <source>
        <dbReference type="ARBA" id="ARBA00022692"/>
    </source>
</evidence>
<evidence type="ECO:0000313" key="9">
    <source>
        <dbReference type="EMBL" id="KAK7490961.1"/>
    </source>
</evidence>
<feature type="region of interest" description="Disordered" evidence="7">
    <location>
        <begin position="1"/>
        <end position="36"/>
    </location>
</feature>
<feature type="transmembrane region" description="Helical" evidence="8">
    <location>
        <begin position="45"/>
        <end position="68"/>
    </location>
</feature>
<feature type="transmembrane region" description="Helical" evidence="8">
    <location>
        <begin position="80"/>
        <end position="100"/>
    </location>
</feature>
<dbReference type="PANTHER" id="PTHR31326">
    <property type="entry name" value="PROTEIN CLT2, CHLOROPLASTIC"/>
    <property type="match status" value="1"/>
</dbReference>
<feature type="transmembrane region" description="Helical" evidence="8">
    <location>
        <begin position="173"/>
        <end position="190"/>
    </location>
</feature>
<feature type="compositionally biased region" description="Polar residues" evidence="7">
    <location>
        <begin position="13"/>
        <end position="34"/>
    </location>
</feature>
<keyword evidence="3" id="KW-0813">Transport</keyword>
<evidence type="ECO:0000256" key="5">
    <source>
        <dbReference type="ARBA" id="ARBA00022989"/>
    </source>
</evidence>
<feature type="transmembrane region" description="Helical" evidence="8">
    <location>
        <begin position="330"/>
        <end position="351"/>
    </location>
</feature>
<feature type="transmembrane region" description="Helical" evidence="8">
    <location>
        <begin position="145"/>
        <end position="166"/>
    </location>
</feature>
<keyword evidence="5 8" id="KW-1133">Transmembrane helix</keyword>
<keyword evidence="4 8" id="KW-0812">Transmembrane</keyword>
<evidence type="ECO:0000256" key="7">
    <source>
        <dbReference type="SAM" id="MobiDB-lite"/>
    </source>
</evidence>
<comment type="subcellular location">
    <subcellularLocation>
        <location evidence="1">Membrane</location>
        <topology evidence="1">Multi-pass membrane protein</topology>
    </subcellularLocation>
</comment>
<gene>
    <name evidence="9" type="ORF">BaRGS_00017833</name>
</gene>
<comment type="similarity">
    <text evidence="2">Belongs to the CRT-like transporter family.</text>
</comment>
<evidence type="ECO:0000256" key="1">
    <source>
        <dbReference type="ARBA" id="ARBA00004141"/>
    </source>
</evidence>
<feature type="transmembrane region" description="Helical" evidence="8">
    <location>
        <begin position="120"/>
        <end position="139"/>
    </location>
</feature>
<reference evidence="9 10" key="1">
    <citation type="journal article" date="2023" name="Sci. Data">
        <title>Genome assembly of the Korean intertidal mud-creeper Batillaria attramentaria.</title>
        <authorList>
            <person name="Patra A.K."/>
            <person name="Ho P.T."/>
            <person name="Jun S."/>
            <person name="Lee S.J."/>
            <person name="Kim Y."/>
            <person name="Won Y.J."/>
        </authorList>
    </citation>
    <scope>NUCLEOTIDE SEQUENCE [LARGE SCALE GENOMIC DNA]</scope>
    <source>
        <strain evidence="9">Wonlab-2016</strain>
    </source>
</reference>
<accession>A0ABD0KUL3</accession>
<feature type="transmembrane region" description="Helical" evidence="8">
    <location>
        <begin position="210"/>
        <end position="233"/>
    </location>
</feature>
<evidence type="ECO:0000256" key="8">
    <source>
        <dbReference type="SAM" id="Phobius"/>
    </source>
</evidence>
<feature type="compositionally biased region" description="Basic and acidic residues" evidence="7">
    <location>
        <begin position="1"/>
        <end position="10"/>
    </location>
</feature>
<organism evidence="9 10">
    <name type="scientific">Batillaria attramentaria</name>
    <dbReference type="NCBI Taxonomy" id="370345"/>
    <lineage>
        <taxon>Eukaryota</taxon>
        <taxon>Metazoa</taxon>
        <taxon>Spiralia</taxon>
        <taxon>Lophotrochozoa</taxon>
        <taxon>Mollusca</taxon>
        <taxon>Gastropoda</taxon>
        <taxon>Caenogastropoda</taxon>
        <taxon>Sorbeoconcha</taxon>
        <taxon>Cerithioidea</taxon>
        <taxon>Batillariidae</taxon>
        <taxon>Batillaria</taxon>
    </lineage>
</organism>
<name>A0ABD0KUL3_9CAEN</name>
<feature type="transmembrane region" description="Helical" evidence="8">
    <location>
        <begin position="254"/>
        <end position="275"/>
    </location>
</feature>
<evidence type="ECO:0000256" key="3">
    <source>
        <dbReference type="ARBA" id="ARBA00022448"/>
    </source>
</evidence>
<dbReference type="Proteomes" id="UP001519460">
    <property type="component" value="Unassembled WGS sequence"/>
</dbReference>
<feature type="transmembrane region" description="Helical" evidence="8">
    <location>
        <begin position="371"/>
        <end position="390"/>
    </location>
</feature>